<accession>A0A6A6W1T6</accession>
<dbReference type="SUPFAM" id="SSF57850">
    <property type="entry name" value="RING/U-box"/>
    <property type="match status" value="2"/>
</dbReference>
<comment type="catalytic activity">
    <reaction evidence="1">
        <text>[E2 ubiquitin-conjugating enzyme]-S-ubiquitinyl-L-cysteine + [acceptor protein]-L-lysine = [E2 ubiquitin-conjugating enzyme]-L-cysteine + [acceptor protein]-N(6)-ubiquitinyl-L-lysine.</text>
        <dbReference type="EC" id="2.3.2.31"/>
    </reaction>
</comment>
<dbReference type="OrthoDB" id="1431934at2759"/>
<dbReference type="PROSITE" id="PS51873">
    <property type="entry name" value="TRIAD"/>
    <property type="match status" value="1"/>
</dbReference>
<keyword evidence="4" id="KW-0808">Transferase</keyword>
<evidence type="ECO:0000259" key="15">
    <source>
        <dbReference type="PROSITE" id="PS51873"/>
    </source>
</evidence>
<keyword evidence="7 11" id="KW-0863">Zinc-finger</keyword>
<dbReference type="Gene3D" id="3.30.40.10">
    <property type="entry name" value="Zinc/RING finger domain, C3HC4 (zinc finger)"/>
    <property type="match status" value="1"/>
</dbReference>
<protein>
    <recommendedName>
        <fullName evidence="3">RBR-type E3 ubiquitin transferase</fullName>
        <ecNumber evidence="3">2.3.2.31</ecNumber>
    </recommendedName>
</protein>
<dbReference type="InterPro" id="IPR017907">
    <property type="entry name" value="Znf_RING_CS"/>
</dbReference>
<dbReference type="GO" id="GO:0061630">
    <property type="term" value="F:ubiquitin protein ligase activity"/>
    <property type="evidence" value="ECO:0007669"/>
    <property type="project" value="UniProtKB-EC"/>
</dbReference>
<dbReference type="SMART" id="SM00591">
    <property type="entry name" value="RWD"/>
    <property type="match status" value="1"/>
</dbReference>
<evidence type="ECO:0000256" key="5">
    <source>
        <dbReference type="ARBA" id="ARBA00022723"/>
    </source>
</evidence>
<dbReference type="Gene3D" id="1.20.120.1750">
    <property type="match status" value="1"/>
</dbReference>
<dbReference type="GeneID" id="54480022"/>
<evidence type="ECO:0000256" key="12">
    <source>
        <dbReference type="SAM" id="MobiDB-lite"/>
    </source>
</evidence>
<dbReference type="Pfam" id="PF22191">
    <property type="entry name" value="IBR_1"/>
    <property type="match status" value="1"/>
</dbReference>
<gene>
    <name evidence="16" type="ORF">EJ05DRAFT_105025</name>
</gene>
<feature type="domain" description="RING-type" evidence="13">
    <location>
        <begin position="201"/>
        <end position="235"/>
    </location>
</feature>
<dbReference type="SUPFAM" id="SSF54495">
    <property type="entry name" value="UBC-like"/>
    <property type="match status" value="1"/>
</dbReference>
<dbReference type="SMART" id="SM00647">
    <property type="entry name" value="IBR"/>
    <property type="match status" value="2"/>
</dbReference>
<evidence type="ECO:0000256" key="6">
    <source>
        <dbReference type="ARBA" id="ARBA00022737"/>
    </source>
</evidence>
<feature type="region of interest" description="Disordered" evidence="12">
    <location>
        <begin position="577"/>
        <end position="597"/>
    </location>
</feature>
<evidence type="ECO:0000256" key="10">
    <source>
        <dbReference type="ARBA" id="ARBA00044508"/>
    </source>
</evidence>
<evidence type="ECO:0000256" key="4">
    <source>
        <dbReference type="ARBA" id="ARBA00022679"/>
    </source>
</evidence>
<dbReference type="PROSITE" id="PS00518">
    <property type="entry name" value="ZF_RING_1"/>
    <property type="match status" value="1"/>
</dbReference>
<keyword evidence="9" id="KW-0862">Zinc</keyword>
<evidence type="ECO:0000313" key="17">
    <source>
        <dbReference type="Proteomes" id="UP000799437"/>
    </source>
</evidence>
<feature type="domain" description="RWD" evidence="14">
    <location>
        <begin position="12"/>
        <end position="162"/>
    </location>
</feature>
<feature type="compositionally biased region" description="Basic and acidic residues" evidence="12">
    <location>
        <begin position="70"/>
        <end position="85"/>
    </location>
</feature>
<dbReference type="Pfam" id="PF01485">
    <property type="entry name" value="IBR"/>
    <property type="match status" value="1"/>
</dbReference>
<evidence type="ECO:0000256" key="11">
    <source>
        <dbReference type="PROSITE-ProRule" id="PRU00175"/>
    </source>
</evidence>
<evidence type="ECO:0000256" key="2">
    <source>
        <dbReference type="ARBA" id="ARBA00004906"/>
    </source>
</evidence>
<dbReference type="GO" id="GO:0016567">
    <property type="term" value="P:protein ubiquitination"/>
    <property type="evidence" value="ECO:0007669"/>
    <property type="project" value="InterPro"/>
</dbReference>
<dbReference type="EC" id="2.3.2.31" evidence="3"/>
<keyword evidence="17" id="KW-1185">Reference proteome</keyword>
<dbReference type="Proteomes" id="UP000799437">
    <property type="component" value="Unassembled WGS sequence"/>
</dbReference>
<dbReference type="PANTHER" id="PTHR11685">
    <property type="entry name" value="RBR FAMILY RING FINGER AND IBR DOMAIN-CONTAINING"/>
    <property type="match status" value="1"/>
</dbReference>
<dbReference type="PROSITE" id="PS50908">
    <property type="entry name" value="RWD"/>
    <property type="match status" value="1"/>
</dbReference>
<comment type="similarity">
    <text evidence="10">Belongs to the RBR family. RNF14 subfamily.</text>
</comment>
<dbReference type="CDD" id="cd23134">
    <property type="entry name" value="RING-HC_ITT1-like"/>
    <property type="match status" value="1"/>
</dbReference>
<evidence type="ECO:0000256" key="3">
    <source>
        <dbReference type="ARBA" id="ARBA00012251"/>
    </source>
</evidence>
<dbReference type="InterPro" id="IPR001841">
    <property type="entry name" value="Znf_RING"/>
</dbReference>
<proteinExistence type="inferred from homology"/>
<evidence type="ECO:0000313" key="16">
    <source>
        <dbReference type="EMBL" id="KAF2755537.1"/>
    </source>
</evidence>
<name>A0A6A6W1T6_9PEZI</name>
<dbReference type="InterPro" id="IPR002867">
    <property type="entry name" value="IBR_dom"/>
</dbReference>
<comment type="pathway">
    <text evidence="2">Protein modification; protein ubiquitination.</text>
</comment>
<dbReference type="InterPro" id="IPR044066">
    <property type="entry name" value="TRIAD_supradom"/>
</dbReference>
<reference evidence="16" key="1">
    <citation type="journal article" date="2020" name="Stud. Mycol.">
        <title>101 Dothideomycetes genomes: a test case for predicting lifestyles and emergence of pathogens.</title>
        <authorList>
            <person name="Haridas S."/>
            <person name="Albert R."/>
            <person name="Binder M."/>
            <person name="Bloem J."/>
            <person name="Labutti K."/>
            <person name="Salamov A."/>
            <person name="Andreopoulos B."/>
            <person name="Baker S."/>
            <person name="Barry K."/>
            <person name="Bills G."/>
            <person name="Bluhm B."/>
            <person name="Cannon C."/>
            <person name="Castanera R."/>
            <person name="Culley D."/>
            <person name="Daum C."/>
            <person name="Ezra D."/>
            <person name="Gonzalez J."/>
            <person name="Henrissat B."/>
            <person name="Kuo A."/>
            <person name="Liang C."/>
            <person name="Lipzen A."/>
            <person name="Lutzoni F."/>
            <person name="Magnuson J."/>
            <person name="Mondo S."/>
            <person name="Nolan M."/>
            <person name="Ohm R."/>
            <person name="Pangilinan J."/>
            <person name="Park H.-J."/>
            <person name="Ramirez L."/>
            <person name="Alfaro M."/>
            <person name="Sun H."/>
            <person name="Tritt A."/>
            <person name="Yoshinaga Y."/>
            <person name="Zwiers L.-H."/>
            <person name="Turgeon B."/>
            <person name="Goodwin S."/>
            <person name="Spatafora J."/>
            <person name="Crous P."/>
            <person name="Grigoriev I."/>
        </authorList>
    </citation>
    <scope>NUCLEOTIDE SEQUENCE</scope>
    <source>
        <strain evidence="16">CBS 121739</strain>
    </source>
</reference>
<evidence type="ECO:0000256" key="7">
    <source>
        <dbReference type="ARBA" id="ARBA00022771"/>
    </source>
</evidence>
<dbReference type="Pfam" id="PF05773">
    <property type="entry name" value="RWD"/>
    <property type="match status" value="1"/>
</dbReference>
<dbReference type="Gene3D" id="3.10.110.10">
    <property type="entry name" value="Ubiquitin Conjugating Enzyme"/>
    <property type="match status" value="1"/>
</dbReference>
<evidence type="ECO:0000259" key="14">
    <source>
        <dbReference type="PROSITE" id="PS50908"/>
    </source>
</evidence>
<keyword evidence="6" id="KW-0677">Repeat</keyword>
<keyword evidence="8" id="KW-0833">Ubl conjugation pathway</keyword>
<evidence type="ECO:0000259" key="13">
    <source>
        <dbReference type="PROSITE" id="PS50089"/>
    </source>
</evidence>
<feature type="domain" description="RING-type" evidence="15">
    <location>
        <begin position="197"/>
        <end position="458"/>
    </location>
</feature>
<dbReference type="InterPro" id="IPR047548">
    <property type="entry name" value="Rcat_RBR_RNF14"/>
</dbReference>
<keyword evidence="5" id="KW-0479">Metal-binding</keyword>
<dbReference type="InterPro" id="IPR016135">
    <property type="entry name" value="UBQ-conjugating_enzyme/RWD"/>
</dbReference>
<dbReference type="GO" id="GO:0008270">
    <property type="term" value="F:zinc ion binding"/>
    <property type="evidence" value="ECO:0007669"/>
    <property type="project" value="UniProtKB-KW"/>
</dbReference>
<evidence type="ECO:0000256" key="9">
    <source>
        <dbReference type="ARBA" id="ARBA00022833"/>
    </source>
</evidence>
<dbReference type="InterPro" id="IPR006575">
    <property type="entry name" value="RWD_dom"/>
</dbReference>
<dbReference type="FunFam" id="3.30.40.10:FF:000416">
    <property type="entry name" value="RBR-type E3 ubiquitin transferase"/>
    <property type="match status" value="1"/>
</dbReference>
<dbReference type="PROSITE" id="PS50089">
    <property type="entry name" value="ZF_RING_2"/>
    <property type="match status" value="1"/>
</dbReference>
<evidence type="ECO:0000256" key="1">
    <source>
        <dbReference type="ARBA" id="ARBA00001798"/>
    </source>
</evidence>
<dbReference type="AlphaFoldDB" id="A0A6A6W1T6"/>
<organism evidence="16 17">
    <name type="scientific">Pseudovirgaria hyperparasitica</name>
    <dbReference type="NCBI Taxonomy" id="470096"/>
    <lineage>
        <taxon>Eukaryota</taxon>
        <taxon>Fungi</taxon>
        <taxon>Dikarya</taxon>
        <taxon>Ascomycota</taxon>
        <taxon>Pezizomycotina</taxon>
        <taxon>Dothideomycetes</taxon>
        <taxon>Dothideomycetes incertae sedis</taxon>
        <taxon>Acrospermales</taxon>
        <taxon>Acrospermaceae</taxon>
        <taxon>Pseudovirgaria</taxon>
    </lineage>
</organism>
<dbReference type="CDD" id="cd23820">
    <property type="entry name" value="RWD_RNF14"/>
    <property type="match status" value="1"/>
</dbReference>
<dbReference type="InterPro" id="IPR031127">
    <property type="entry name" value="E3_UB_ligase_RBR"/>
</dbReference>
<dbReference type="InterPro" id="IPR013083">
    <property type="entry name" value="Znf_RING/FYVE/PHD"/>
</dbReference>
<evidence type="ECO:0000256" key="8">
    <source>
        <dbReference type="ARBA" id="ARBA00022786"/>
    </source>
</evidence>
<dbReference type="EMBL" id="ML996577">
    <property type="protein sequence ID" value="KAF2755537.1"/>
    <property type="molecule type" value="Genomic_DNA"/>
</dbReference>
<sequence>MEDDNALEEREEELSSIAAIFPELELDDKEPFRARLEIPVELASPLRVCFPASTDGEKPPVFPTPPSSEDDGHARSGKESSRSELQTHDLCFLPAVRLDIALPHGYPESVPPEFILHATVPWVPQATLNALQQEGEKLWDEYGHSQVVFGYIDFLQQAAERAFDLASGDLAMELPGSMRLMLLDYDKLAKRRKFEQSTYDCGVCLEPKRGSSCYKMARCGHVFCVSCLRDFYTSCINEGDVVSVKCMDPSCGKDPKLTSKKRKQRTLGPSELLQIPLDNALVKRYVNLKRKKKIEADKTTIYCPRKWCQGPARSTKYPKITSFDNYADSDSEPEDEIQALPDIPPHDPNKIDRLAICEDCEFAFCRVCLAGWHGDFVRCWPRTAAELSEDEQASYNYIRANTSPCPTCNSPVQKTHGCNHMTCFQCRSHFCYLCSAWLDSANPYQHFNNPGTSCFQRLWELEEGDNGQGAHFDGPRAAEIAALEVLQADLHAEAEALVDQNENVVIPEHGRARQEAELFAEALNELHLRQQDEPAVRVPDRARGPVPIRELPGMNFRIIPPRRAGIERFIEMALNDEEDAWDSDELDDSDDDFANLR</sequence>
<dbReference type="RefSeq" id="XP_033597988.1">
    <property type="nucleotide sequence ID" value="XM_033738968.1"/>
</dbReference>
<feature type="region of interest" description="Disordered" evidence="12">
    <location>
        <begin position="51"/>
        <end position="85"/>
    </location>
</feature>
<dbReference type="CDD" id="cd20354">
    <property type="entry name" value="Rcat_RBR_RNF14"/>
    <property type="match status" value="1"/>
</dbReference>